<proteinExistence type="predicted"/>
<evidence type="ECO:0000313" key="1">
    <source>
        <dbReference type="EMBL" id="KRN46414.1"/>
    </source>
</evidence>
<dbReference type="AlphaFoldDB" id="A0A0R2H1V9"/>
<evidence type="ECO:0000313" key="2">
    <source>
        <dbReference type="Proteomes" id="UP000051992"/>
    </source>
</evidence>
<dbReference type="PATRIC" id="fig|1629.5.peg.691"/>
<accession>A0A0R2H1V9</accession>
<gene>
    <name evidence="1" type="ORF">IV50_GL000687</name>
</gene>
<sequence length="277" mass="31710">MMSEQQLSFGPGRQLEYIDYLDALADFLLQFQNVPTVKQKISLAQQSVRAINQGFYPPTLNAMEITSDDILAVQAEILARYPDDPEHGNQVWADQREALEQVDYCLQNIRDEFIEDFNMYAYLTPQFLTALSQYLNGRPTLEIMAGQGYLSAGLQALQPNQKLYVTDNQDWLNQPITAVQPVIDVESLSALEAIERYGTEVEVVLMSWAPDTSEIDWQVLQLLRQKYPSLEFLVIGERDGATDSRTFWQNAKLKDLTAINATRPQFDLIDEKIYRVQ</sequence>
<evidence type="ECO:0008006" key="3">
    <source>
        <dbReference type="Google" id="ProtNLM"/>
    </source>
</evidence>
<dbReference type="EMBL" id="JQBM01000002">
    <property type="protein sequence ID" value="KRN46414.1"/>
    <property type="molecule type" value="Genomic_DNA"/>
</dbReference>
<dbReference type="RefSeq" id="WP_069201671.1">
    <property type="nucleotide sequence ID" value="NZ_CYXF01000015.1"/>
</dbReference>
<keyword evidence="2" id="KW-1185">Reference proteome</keyword>
<comment type="caution">
    <text evidence="1">The sequence shown here is derived from an EMBL/GenBank/DDBJ whole genome shotgun (WGS) entry which is preliminary data.</text>
</comment>
<reference evidence="1 2" key="1">
    <citation type="journal article" date="2015" name="Genome Announc.">
        <title>Expanding the biotechnology potential of lactobacilli through comparative genomics of 213 strains and associated genera.</title>
        <authorList>
            <person name="Sun Z."/>
            <person name="Harris H.M."/>
            <person name="McCann A."/>
            <person name="Guo C."/>
            <person name="Argimon S."/>
            <person name="Zhang W."/>
            <person name="Yang X."/>
            <person name="Jeffery I.B."/>
            <person name="Cooney J.C."/>
            <person name="Kagawa T.F."/>
            <person name="Liu W."/>
            <person name="Song Y."/>
            <person name="Salvetti E."/>
            <person name="Wrobel A."/>
            <person name="Rasinkangas P."/>
            <person name="Parkhill J."/>
            <person name="Rea M.C."/>
            <person name="O'Sullivan O."/>
            <person name="Ritari J."/>
            <person name="Douillard F.P."/>
            <person name="Paul Ross R."/>
            <person name="Yang R."/>
            <person name="Briner A.E."/>
            <person name="Felis G.E."/>
            <person name="de Vos W.M."/>
            <person name="Barrangou R."/>
            <person name="Klaenhammer T.R."/>
            <person name="Caufield P.W."/>
            <person name="Cui Y."/>
            <person name="Zhang H."/>
            <person name="O'Toole P.W."/>
        </authorList>
    </citation>
    <scope>NUCLEOTIDE SEQUENCE [LARGE SCALE GENOMIC DNA]</scope>
    <source>
        <strain evidence="1 2">DSM 20410</strain>
    </source>
</reference>
<name>A0A0R2H1V9_WEIVI</name>
<organism evidence="1 2">
    <name type="scientific">Weissella viridescens</name>
    <name type="common">Lactobacillus viridescens</name>
    <dbReference type="NCBI Taxonomy" id="1629"/>
    <lineage>
        <taxon>Bacteria</taxon>
        <taxon>Bacillati</taxon>
        <taxon>Bacillota</taxon>
        <taxon>Bacilli</taxon>
        <taxon>Lactobacillales</taxon>
        <taxon>Lactobacillaceae</taxon>
        <taxon>Weissella</taxon>
    </lineage>
</organism>
<dbReference type="Proteomes" id="UP000051992">
    <property type="component" value="Unassembled WGS sequence"/>
</dbReference>
<protein>
    <recommendedName>
        <fullName evidence="3">SAM-dependent methyltransferase</fullName>
    </recommendedName>
</protein>